<proteinExistence type="predicted"/>
<gene>
    <name evidence="2" type="ORF">DET59_1258</name>
</gene>
<name>A0A366ECR5_9BACI</name>
<feature type="domain" description="AAA+ ATPase" evidence="1">
    <location>
        <begin position="451"/>
        <end position="614"/>
    </location>
</feature>
<dbReference type="InterPro" id="IPR003593">
    <property type="entry name" value="AAA+_ATPase"/>
</dbReference>
<evidence type="ECO:0000313" key="3">
    <source>
        <dbReference type="Proteomes" id="UP000252118"/>
    </source>
</evidence>
<evidence type="ECO:0000259" key="1">
    <source>
        <dbReference type="SMART" id="SM00382"/>
    </source>
</evidence>
<dbReference type="AlphaFoldDB" id="A0A366ECR5"/>
<dbReference type="InterPro" id="IPR027417">
    <property type="entry name" value="P-loop_NTPase"/>
</dbReference>
<organism evidence="2 3">
    <name type="scientific">Rossellomorea aquimaris</name>
    <dbReference type="NCBI Taxonomy" id="189382"/>
    <lineage>
        <taxon>Bacteria</taxon>
        <taxon>Bacillati</taxon>
        <taxon>Bacillota</taxon>
        <taxon>Bacilli</taxon>
        <taxon>Bacillales</taxon>
        <taxon>Bacillaceae</taxon>
        <taxon>Rossellomorea</taxon>
    </lineage>
</organism>
<comment type="caution">
    <text evidence="2">The sequence shown here is derived from an EMBL/GenBank/DDBJ whole genome shotgun (WGS) entry which is preliminary data.</text>
</comment>
<protein>
    <recommendedName>
        <fullName evidence="1">AAA+ ATPase domain-containing protein</fullName>
    </recommendedName>
</protein>
<dbReference type="SUPFAM" id="SSF52540">
    <property type="entry name" value="P-loop containing nucleoside triphosphate hydrolases"/>
    <property type="match status" value="1"/>
</dbReference>
<accession>A0A366ECR5</accession>
<sequence length="743" mass="86641">MLNLTYYQSLFNEDNTEMRCRRVLDEVAPQVNRVFERFITYKEIPLGDKLYIRNYDTTLTTTYHDARNPTYAEKKKNSDMGRKYFVGLYMKSDEKEYNLLTLEFNGIDQSLLMHTEISLIPFWSWSRSGVIRDVLSSIPDEYSIFTGWKEKSRVPKEEFEDFVKSCIKPRKRPWFQVGKSMDLEGQFDEEELSGYLQEVWDGLNEFREFINMEIQTGQRAWTALKQLSSIRDIEETQLLGRPYSVEVSSVENLKYQGKRQSFQINDGDQMITKGNIDYLDYHDKVTPYQTILLRVAGGNQIFTNVREILANGTKEWWIKKLFATQSMDNHEIKAEAMRLLQKHGIQVEDASYCVGTYDNDSETFIEGAHQVKKNFIDAALLFAHARKTVELPSDSVNNELEMEGEIELSETETLEPNFRFTEIHDMIDNSQFTFSKSIVRDLHLNLTALDDKHFVILSGISGTGKTQLCRLYANAVYGLEYESENPYFSIIPVRPDWTDASSLFGYYSSFEKRYVKTEFLKVILNALKEREKPHFILLDEMNLARVEYYLSDYLSAVESRKEIPLHQDEHITDVPHKLSIPPNVYILGTINIDETTHSISDKVLDRAFVMTLSDVDFTSFWERVDQDLKDSLFQEFLLLKELHATLAVYELHFGYRTMGEMLQKLYANHQLGPDHAMDSNEALDGVIAEKVLTKIRGDERISEMLIELNRWLTANLEGSSVSLQHVKRMQEELEYYGATQFWR</sequence>
<reference evidence="2 3" key="1">
    <citation type="submission" date="2018-06" db="EMBL/GenBank/DDBJ databases">
        <title>Freshwater and sediment microbial communities from various areas in North America, analyzing microbe dynamics in response to fracking.</title>
        <authorList>
            <person name="Lamendella R."/>
        </authorList>
    </citation>
    <scope>NUCLEOTIDE SEQUENCE [LARGE SCALE GENOMIC DNA]</scope>
    <source>
        <strain evidence="2 3">97B</strain>
    </source>
</reference>
<dbReference type="RefSeq" id="WP_113971178.1">
    <property type="nucleotide sequence ID" value="NZ_QNRJ01000025.1"/>
</dbReference>
<dbReference type="SMART" id="SM00382">
    <property type="entry name" value="AAA"/>
    <property type="match status" value="1"/>
</dbReference>
<dbReference type="EMBL" id="QNRJ01000025">
    <property type="protein sequence ID" value="RBP00191.1"/>
    <property type="molecule type" value="Genomic_DNA"/>
</dbReference>
<dbReference type="Proteomes" id="UP000252118">
    <property type="component" value="Unassembled WGS sequence"/>
</dbReference>
<dbReference type="OrthoDB" id="9781481at2"/>
<evidence type="ECO:0000313" key="2">
    <source>
        <dbReference type="EMBL" id="RBP00191.1"/>
    </source>
</evidence>
<dbReference type="Gene3D" id="3.40.50.300">
    <property type="entry name" value="P-loop containing nucleotide triphosphate hydrolases"/>
    <property type="match status" value="1"/>
</dbReference>